<dbReference type="InterPro" id="IPR022383">
    <property type="entry name" value="Lactate/malate_DH_C"/>
</dbReference>
<feature type="compositionally biased region" description="Basic residues" evidence="6">
    <location>
        <begin position="595"/>
        <end position="607"/>
    </location>
</feature>
<name>N6TEU5_DENPD</name>
<evidence type="ECO:0000256" key="2">
    <source>
        <dbReference type="ARBA" id="ARBA00016075"/>
    </source>
</evidence>
<keyword evidence="3" id="KW-0816">Tricarboxylic acid cycle</keyword>
<feature type="region of interest" description="Disordered" evidence="6">
    <location>
        <begin position="580"/>
        <end position="656"/>
    </location>
</feature>
<accession>N6TEU5</accession>
<dbReference type="InterPro" id="IPR001236">
    <property type="entry name" value="Lactate/malate_DH_N"/>
</dbReference>
<sequence>MFAKFPVKALASRSRQFNSTGPNLNSIKQNFVVTILDGADKMGRNVALLLKQCPLISELRLYDRDKSICVIAEDLSHIDTNTKVTSYCGFGVLKHAVLDADLILSVGGCRQKAHECARHLFEKNVDNVRSAALHCIAFNPRAIFCVSNPPIEAFVPLVSEATIREKSPNFPAEFHQFQEYKKAGVYDARKIIGISSIGCMRANYYVSLISGQDPSNVRCPIVGGISKNCLVACVSQSRPDKVHPQHHKIIQDSIHIAEDEALKMHSEHGSECLSSALAVSRFVNTQLKALRGETNCVDCAFVRQTAHIGQFLPYMTTIVRLGRHGVLSAHMPKINGFEAHCLKRASMFIRENICLGESFVTGEQKKGKNPDVPLYYPEEYEYEVYFENELKTLQSPVYKTTSLDCKSHKPTMLPNINYINERKCPIYVHNIRKDSNIYDHCNQKLTTARKPSETEKPTANKLVLDKLEETYWSTWRPKKENRPVGRKGFIGLSDSKPPFLEHKAVLVGPRAPNKAHGDINDNIIKYFKAKRFESGSTTDSVNQAKEPVLQPPISNSMSQEIQTEVHCAVILEDCPKNVEEVPSSKLPAEEAKLSKPPKGKNQKKLLKPKPEKSSKNPKALADPDHSTSFIAHKDSMEITKTKQEKADGKERVQQPKSIRLFRKSRLSAGYIKGGTYPLKSCLKKADSPLGNFKLGPPGSPLFVTNGSFSNRKKK</sequence>
<evidence type="ECO:0000256" key="4">
    <source>
        <dbReference type="ARBA" id="ARBA00023002"/>
    </source>
</evidence>
<keyword evidence="5" id="KW-0520">NAD</keyword>
<dbReference type="PANTHER" id="PTHR11540:SF16">
    <property type="entry name" value="MALATE DEHYDROGENASE, MITOCHONDRIAL"/>
    <property type="match status" value="1"/>
</dbReference>
<dbReference type="Pfam" id="PF00056">
    <property type="entry name" value="Ldh_1_N"/>
    <property type="match status" value="1"/>
</dbReference>
<dbReference type="OrthoDB" id="6626850at2759"/>
<dbReference type="GO" id="GO:0030060">
    <property type="term" value="F:L-malate dehydrogenase (NAD+) activity"/>
    <property type="evidence" value="ECO:0007669"/>
    <property type="project" value="UniProtKB-EC"/>
</dbReference>
<feature type="compositionally biased region" description="Basic and acidic residues" evidence="6">
    <location>
        <begin position="621"/>
        <end position="653"/>
    </location>
</feature>
<evidence type="ECO:0000313" key="7">
    <source>
        <dbReference type="EMBL" id="ENN78899.1"/>
    </source>
</evidence>
<reference evidence="7" key="1">
    <citation type="journal article" date="2013" name="Genome Biol.">
        <title>Draft genome of the mountain pine beetle, Dendroctonus ponderosae Hopkins, a major forest pest.</title>
        <authorList>
            <person name="Keeling C.I."/>
            <person name="Yuen M.M."/>
            <person name="Liao N.Y."/>
            <person name="Docking T.R."/>
            <person name="Chan S.K."/>
            <person name="Taylor G.A."/>
            <person name="Palmquist D.L."/>
            <person name="Jackman S.D."/>
            <person name="Nguyen A."/>
            <person name="Li M."/>
            <person name="Henderson H."/>
            <person name="Janes J.K."/>
            <person name="Zhao Y."/>
            <person name="Pandoh P."/>
            <person name="Moore R."/>
            <person name="Sperling F.A."/>
            <person name="Huber D.P."/>
            <person name="Birol I."/>
            <person name="Jones S.J."/>
            <person name="Bohlmann J."/>
        </authorList>
    </citation>
    <scope>NUCLEOTIDE SEQUENCE</scope>
</reference>
<feature type="compositionally biased region" description="Polar residues" evidence="6">
    <location>
        <begin position="702"/>
        <end position="714"/>
    </location>
</feature>
<dbReference type="AlphaFoldDB" id="N6TEU5"/>
<keyword evidence="4" id="KW-0560">Oxidoreductase</keyword>
<dbReference type="PANTHER" id="PTHR11540">
    <property type="entry name" value="MALATE AND LACTATE DEHYDROGENASE"/>
    <property type="match status" value="1"/>
</dbReference>
<proteinExistence type="predicted"/>
<feature type="region of interest" description="Disordered" evidence="6">
    <location>
        <begin position="692"/>
        <end position="714"/>
    </location>
</feature>
<dbReference type="SUPFAM" id="SSF56327">
    <property type="entry name" value="LDH C-terminal domain-like"/>
    <property type="match status" value="1"/>
</dbReference>
<dbReference type="GO" id="GO:0006099">
    <property type="term" value="P:tricarboxylic acid cycle"/>
    <property type="evidence" value="ECO:0007669"/>
    <property type="project" value="UniProtKB-KW"/>
</dbReference>
<evidence type="ECO:0000256" key="6">
    <source>
        <dbReference type="SAM" id="MobiDB-lite"/>
    </source>
</evidence>
<evidence type="ECO:0000256" key="1">
    <source>
        <dbReference type="ARBA" id="ARBA00012995"/>
    </source>
</evidence>
<feature type="non-terminal residue" evidence="7">
    <location>
        <position position="1"/>
    </location>
</feature>
<dbReference type="InterPro" id="IPR036291">
    <property type="entry name" value="NAD(P)-bd_dom_sf"/>
</dbReference>
<dbReference type="InterPro" id="IPR015955">
    <property type="entry name" value="Lactate_DH/Glyco_Ohase_4_C"/>
</dbReference>
<evidence type="ECO:0000256" key="5">
    <source>
        <dbReference type="ARBA" id="ARBA00023027"/>
    </source>
</evidence>
<gene>
    <name evidence="7" type="ORF">YQE_04637</name>
</gene>
<dbReference type="Gene3D" id="3.40.50.720">
    <property type="entry name" value="NAD(P)-binding Rossmann-like Domain"/>
    <property type="match status" value="1"/>
</dbReference>
<dbReference type="HOGENOM" id="CLU_386966_0_0_1"/>
<dbReference type="SUPFAM" id="SSF51735">
    <property type="entry name" value="NAD(P)-binding Rossmann-fold domains"/>
    <property type="match status" value="1"/>
</dbReference>
<dbReference type="Gene3D" id="3.90.110.10">
    <property type="entry name" value="Lactate dehydrogenase/glycoside hydrolase, family 4, C-terminal"/>
    <property type="match status" value="1"/>
</dbReference>
<evidence type="ECO:0000256" key="3">
    <source>
        <dbReference type="ARBA" id="ARBA00022532"/>
    </source>
</evidence>
<dbReference type="EMBL" id="KB740799">
    <property type="protein sequence ID" value="ENN78899.1"/>
    <property type="molecule type" value="Genomic_DNA"/>
</dbReference>
<organism evidence="7">
    <name type="scientific">Dendroctonus ponderosae</name>
    <name type="common">Mountain pine beetle</name>
    <dbReference type="NCBI Taxonomy" id="77166"/>
    <lineage>
        <taxon>Eukaryota</taxon>
        <taxon>Metazoa</taxon>
        <taxon>Ecdysozoa</taxon>
        <taxon>Arthropoda</taxon>
        <taxon>Hexapoda</taxon>
        <taxon>Insecta</taxon>
        <taxon>Pterygota</taxon>
        <taxon>Neoptera</taxon>
        <taxon>Endopterygota</taxon>
        <taxon>Coleoptera</taxon>
        <taxon>Polyphaga</taxon>
        <taxon>Cucujiformia</taxon>
        <taxon>Curculionidae</taxon>
        <taxon>Scolytinae</taxon>
        <taxon>Dendroctonus</taxon>
    </lineage>
</organism>
<dbReference type="EC" id="1.1.1.37" evidence="1"/>
<dbReference type="GO" id="GO:0005739">
    <property type="term" value="C:mitochondrion"/>
    <property type="evidence" value="ECO:0007669"/>
    <property type="project" value="TreeGrafter"/>
</dbReference>
<dbReference type="Pfam" id="PF02866">
    <property type="entry name" value="Ldh_1_C"/>
    <property type="match status" value="1"/>
</dbReference>
<protein>
    <recommendedName>
        <fullName evidence="2">Malate dehydrogenase, mitochondrial</fullName>
        <ecNumber evidence="1">1.1.1.37</ecNumber>
    </recommendedName>
</protein>